<reference evidence="4" key="1">
    <citation type="submission" date="2025-08" db="UniProtKB">
        <authorList>
            <consortium name="RefSeq"/>
        </authorList>
    </citation>
    <scope>IDENTIFICATION</scope>
</reference>
<keyword evidence="3" id="KW-1185">Reference proteome</keyword>
<protein>
    <submittedName>
        <fullName evidence="4">Speriolin-like protein</fullName>
    </submittedName>
</protein>
<gene>
    <name evidence="4" type="primary">LOC105911430</name>
</gene>
<dbReference type="GO" id="GO:0005813">
    <property type="term" value="C:centrosome"/>
    <property type="evidence" value="ECO:0007669"/>
    <property type="project" value="TreeGrafter"/>
</dbReference>
<accession>A0A6P8G9X8</accession>
<dbReference type="Pfam" id="PF15059">
    <property type="entry name" value="Speriolin_C"/>
    <property type="match status" value="1"/>
</dbReference>
<evidence type="ECO:0000256" key="1">
    <source>
        <dbReference type="SAM" id="Coils"/>
    </source>
</evidence>
<name>A0A6P8G9X8_CLUHA</name>
<dbReference type="OrthoDB" id="6114770at2759"/>
<organism evidence="3 4">
    <name type="scientific">Clupea harengus</name>
    <name type="common">Atlantic herring</name>
    <dbReference type="NCBI Taxonomy" id="7950"/>
    <lineage>
        <taxon>Eukaryota</taxon>
        <taxon>Metazoa</taxon>
        <taxon>Chordata</taxon>
        <taxon>Craniata</taxon>
        <taxon>Vertebrata</taxon>
        <taxon>Euteleostomi</taxon>
        <taxon>Actinopterygii</taxon>
        <taxon>Neopterygii</taxon>
        <taxon>Teleostei</taxon>
        <taxon>Clupei</taxon>
        <taxon>Clupeiformes</taxon>
        <taxon>Clupeoidei</taxon>
        <taxon>Clupeidae</taxon>
        <taxon>Clupea</taxon>
    </lineage>
</organism>
<dbReference type="PANTHER" id="PTHR22192:SF17">
    <property type="entry name" value="SPERIOLIN-LIKE PROTEIN"/>
    <property type="match status" value="1"/>
</dbReference>
<evidence type="ECO:0000313" key="4">
    <source>
        <dbReference type="RefSeq" id="XP_031432377.1"/>
    </source>
</evidence>
<dbReference type="Proteomes" id="UP000515152">
    <property type="component" value="Chromosome 11"/>
</dbReference>
<dbReference type="GeneID" id="105911430"/>
<dbReference type="PANTHER" id="PTHR22192">
    <property type="entry name" value="SPERIOLIN"/>
    <property type="match status" value="1"/>
</dbReference>
<sequence>MDPEESHESLRLQNDKLRQENDDLKLMLGLMKENQSLRSKLFGTDVSIDHGPLEVKSSGVTWDDTLDEGTFTSELLKGPLRTSSPLEITAARKSVLKSARLDEDQQDRYVQHVKDPERLVGEIAFQLDRRILAHVFQTQHRLYGFTVLNIRHKIRQVCTHPVTGEVDEGLLAQVTDRWVEVMERLGRIGYNAQVHPSFTELIVNTYGILRQRPDPHRARRDGYGSPEDLRRLVVNTVPARLLKGVLLLHTCLCYLAHQDGKPLFLW</sequence>
<dbReference type="AlphaFoldDB" id="A0A6P8G9X8"/>
<proteinExistence type="predicted"/>
<dbReference type="InterPro" id="IPR029384">
    <property type="entry name" value="Speriolin_C"/>
</dbReference>
<keyword evidence="1" id="KW-0175">Coiled coil</keyword>
<evidence type="ECO:0000259" key="2">
    <source>
        <dbReference type="Pfam" id="PF15059"/>
    </source>
</evidence>
<feature type="domain" description="Speriolin C-terminal" evidence="2">
    <location>
        <begin position="119"/>
        <end position="266"/>
    </location>
</feature>
<evidence type="ECO:0000313" key="3">
    <source>
        <dbReference type="Proteomes" id="UP000515152"/>
    </source>
</evidence>
<dbReference type="InterPro" id="IPR026715">
    <property type="entry name" value="SPATC1"/>
</dbReference>
<dbReference type="RefSeq" id="XP_031432377.1">
    <property type="nucleotide sequence ID" value="XM_031576517.2"/>
</dbReference>
<feature type="coiled-coil region" evidence="1">
    <location>
        <begin position="7"/>
        <end position="34"/>
    </location>
</feature>
<dbReference type="KEGG" id="char:105911430"/>